<dbReference type="Pfam" id="PF08969">
    <property type="entry name" value="USP8_dimer"/>
    <property type="match status" value="1"/>
</dbReference>
<dbReference type="GO" id="GO:0016020">
    <property type="term" value="C:membrane"/>
    <property type="evidence" value="ECO:0007669"/>
    <property type="project" value="TreeGrafter"/>
</dbReference>
<organism evidence="3 4">
    <name type="scientific">Steinernema carpocapsae</name>
    <name type="common">Entomopathogenic nematode</name>
    <dbReference type="NCBI Taxonomy" id="34508"/>
    <lineage>
        <taxon>Eukaryota</taxon>
        <taxon>Metazoa</taxon>
        <taxon>Ecdysozoa</taxon>
        <taxon>Nematoda</taxon>
        <taxon>Chromadorea</taxon>
        <taxon>Rhabditida</taxon>
        <taxon>Tylenchina</taxon>
        <taxon>Panagrolaimomorpha</taxon>
        <taxon>Strongyloidoidea</taxon>
        <taxon>Steinernematidae</taxon>
        <taxon>Steinernema</taxon>
    </lineage>
</organism>
<reference evidence="3 4" key="1">
    <citation type="journal article" date="2015" name="Genome Biol.">
        <title>Comparative genomics of Steinernema reveals deeply conserved gene regulatory networks.</title>
        <authorList>
            <person name="Dillman A.R."/>
            <person name="Macchietto M."/>
            <person name="Porter C.F."/>
            <person name="Rogers A."/>
            <person name="Williams B."/>
            <person name="Antoshechkin I."/>
            <person name="Lee M.M."/>
            <person name="Goodwin Z."/>
            <person name="Lu X."/>
            <person name="Lewis E.E."/>
            <person name="Goodrich-Blair H."/>
            <person name="Stock S.P."/>
            <person name="Adams B.J."/>
            <person name="Sternberg P.W."/>
            <person name="Mortazavi A."/>
        </authorList>
    </citation>
    <scope>NUCLEOTIDE SEQUENCE [LARGE SCALE GENOMIC DNA]</scope>
    <source>
        <strain evidence="3 4">ALL</strain>
    </source>
</reference>
<dbReference type="InterPro" id="IPR015063">
    <property type="entry name" value="USP8_dimer"/>
</dbReference>
<proteinExistence type="predicted"/>
<dbReference type="InterPro" id="IPR000555">
    <property type="entry name" value="JAMM/MPN+_dom"/>
</dbReference>
<dbReference type="SUPFAM" id="SSF140856">
    <property type="entry name" value="USP8 N-terminal domain-like"/>
    <property type="match status" value="1"/>
</dbReference>
<dbReference type="Gene3D" id="3.40.140.10">
    <property type="entry name" value="Cytidine Deaminase, domain 2"/>
    <property type="match status" value="1"/>
</dbReference>
<dbReference type="GO" id="GO:0008237">
    <property type="term" value="F:metallopeptidase activity"/>
    <property type="evidence" value="ECO:0007669"/>
    <property type="project" value="InterPro"/>
</dbReference>
<evidence type="ECO:0000313" key="4">
    <source>
        <dbReference type="Proteomes" id="UP000298663"/>
    </source>
</evidence>
<feature type="region of interest" description="Disordered" evidence="1">
    <location>
        <begin position="145"/>
        <end position="164"/>
    </location>
</feature>
<keyword evidence="4" id="KW-1185">Reference proteome</keyword>
<reference evidence="3 4" key="2">
    <citation type="journal article" date="2019" name="G3 (Bethesda)">
        <title>Hybrid Assembly of the Genome of the Entomopathogenic Nematode Steinernema carpocapsae Identifies the X-Chromosome.</title>
        <authorList>
            <person name="Serra L."/>
            <person name="Macchietto M."/>
            <person name="Macias-Munoz A."/>
            <person name="McGill C.J."/>
            <person name="Rodriguez I.M."/>
            <person name="Rodriguez B."/>
            <person name="Murad R."/>
            <person name="Mortazavi A."/>
        </authorList>
    </citation>
    <scope>NUCLEOTIDE SEQUENCE [LARGE SCALE GENOMIC DNA]</scope>
    <source>
        <strain evidence="3 4">ALL</strain>
    </source>
</reference>
<dbReference type="AlphaFoldDB" id="A0A4U5NC18"/>
<dbReference type="InterPro" id="IPR037518">
    <property type="entry name" value="MPN"/>
</dbReference>
<dbReference type="OrthoDB" id="3640at2759"/>
<accession>A0A4U5NC18</accession>
<dbReference type="Proteomes" id="UP000298663">
    <property type="component" value="Unassembled WGS sequence"/>
</dbReference>
<dbReference type="PANTHER" id="PTHR12947:SF13">
    <property type="entry name" value="FI19924P1"/>
    <property type="match status" value="1"/>
</dbReference>
<dbReference type="SMART" id="SM00232">
    <property type="entry name" value="JAB_MPN"/>
    <property type="match status" value="1"/>
</dbReference>
<dbReference type="Gene3D" id="1.20.58.80">
    <property type="entry name" value="Phosphotransferase system, lactose/cellobiose-type IIA subunit"/>
    <property type="match status" value="1"/>
</dbReference>
<dbReference type="GO" id="GO:0005768">
    <property type="term" value="C:endosome"/>
    <property type="evidence" value="ECO:0007669"/>
    <property type="project" value="TreeGrafter"/>
</dbReference>
<dbReference type="SUPFAM" id="SSF102712">
    <property type="entry name" value="JAB1/MPN domain"/>
    <property type="match status" value="1"/>
</dbReference>
<dbReference type="Pfam" id="PF01398">
    <property type="entry name" value="JAB"/>
    <property type="match status" value="1"/>
</dbReference>
<feature type="compositionally biased region" description="Basic and acidic residues" evidence="1">
    <location>
        <begin position="145"/>
        <end position="155"/>
    </location>
</feature>
<evidence type="ECO:0000256" key="1">
    <source>
        <dbReference type="SAM" id="MobiDB-lite"/>
    </source>
</evidence>
<feature type="domain" description="MPN" evidence="2">
    <location>
        <begin position="188"/>
        <end position="321"/>
    </location>
</feature>
<sequence length="364" mass="42163">MTTTAKPSESYETLCMKDEIRVTLNPEERMKKLIASSNLIQQIKPDVPVCRLLRSLLELQRLANVYYEDIREKDYERAFNFYLRFMAIFCDVLPKHPGFKECKLPEKNKVIKAFGDCETRAKDVKKRLAGIYAKEAEQLKLQLENQKKREEERRKQLGNTNQVIPTAPQPLPSLDFLEEKKKASKKTVMLLSPHLISEFAFYAKENTDANRETCGQLFGRLNRSGSKDEFVVSHLLIPKQMGTSESCETTNEEDMYEYQEKHGLISLGWIHTHPSQSAFLSSIDLHMQNTFQGLLDEFIAIVYSPSEQKSGVYTLTPHGRQVLSACRESHTKHHVHENAERLYEEASHHIYISDRNYEIVDFRA</sequence>
<evidence type="ECO:0000259" key="2">
    <source>
        <dbReference type="PROSITE" id="PS50249"/>
    </source>
</evidence>
<dbReference type="GO" id="GO:0061578">
    <property type="term" value="F:K63-linked deubiquitinase activity"/>
    <property type="evidence" value="ECO:0007669"/>
    <property type="project" value="TreeGrafter"/>
</dbReference>
<protein>
    <recommendedName>
        <fullName evidence="2">MPN domain-containing protein</fullName>
    </recommendedName>
</protein>
<dbReference type="STRING" id="34508.A0A4U5NC18"/>
<gene>
    <name evidence="3" type="ORF">L596_014203</name>
</gene>
<dbReference type="PANTHER" id="PTHR12947">
    <property type="entry name" value="AMSH-LIKE PROTEASE"/>
    <property type="match status" value="1"/>
</dbReference>
<name>A0A4U5NC18_STECR</name>
<dbReference type="PROSITE" id="PS50249">
    <property type="entry name" value="MPN"/>
    <property type="match status" value="1"/>
</dbReference>
<comment type="caution">
    <text evidence="3">The sequence shown here is derived from an EMBL/GenBank/DDBJ whole genome shotgun (WGS) entry which is preliminary data.</text>
</comment>
<evidence type="ECO:0000313" key="3">
    <source>
        <dbReference type="EMBL" id="TKR80072.1"/>
    </source>
</evidence>
<dbReference type="GO" id="GO:0070536">
    <property type="term" value="P:protein K63-linked deubiquitination"/>
    <property type="evidence" value="ECO:0007669"/>
    <property type="project" value="TreeGrafter"/>
</dbReference>
<dbReference type="EMBL" id="AZBU02000004">
    <property type="protein sequence ID" value="TKR80072.1"/>
    <property type="molecule type" value="Genomic_DNA"/>
</dbReference>